<dbReference type="Proteomes" id="UP000199403">
    <property type="component" value="Unassembled WGS sequence"/>
</dbReference>
<gene>
    <name evidence="1" type="ORF">SAMN05192553_101297</name>
</gene>
<organism evidence="1 2">
    <name type="scientific">Cyclobacterium xiamenense</name>
    <dbReference type="NCBI Taxonomy" id="1297121"/>
    <lineage>
        <taxon>Bacteria</taxon>
        <taxon>Pseudomonadati</taxon>
        <taxon>Bacteroidota</taxon>
        <taxon>Cytophagia</taxon>
        <taxon>Cytophagales</taxon>
        <taxon>Cyclobacteriaceae</taxon>
        <taxon>Cyclobacterium</taxon>
    </lineage>
</organism>
<dbReference type="InterPro" id="IPR029055">
    <property type="entry name" value="Ntn_hydrolases_N"/>
</dbReference>
<accession>A0A1H6THU9</accession>
<keyword evidence="1" id="KW-0378">Hydrolase</keyword>
<dbReference type="InterPro" id="IPR052193">
    <property type="entry name" value="Peptidase_C59"/>
</dbReference>
<dbReference type="Gene3D" id="3.60.60.10">
    <property type="entry name" value="Penicillin V Acylase, Chain A"/>
    <property type="match status" value="1"/>
</dbReference>
<evidence type="ECO:0000313" key="2">
    <source>
        <dbReference type="Proteomes" id="UP000199403"/>
    </source>
</evidence>
<dbReference type="PANTHER" id="PTHR35527">
    <property type="entry name" value="CHOLOYLGLYCINE HYDROLASE"/>
    <property type="match status" value="1"/>
</dbReference>
<dbReference type="GO" id="GO:0016787">
    <property type="term" value="F:hydrolase activity"/>
    <property type="evidence" value="ECO:0007669"/>
    <property type="project" value="UniProtKB-KW"/>
</dbReference>
<dbReference type="PANTHER" id="PTHR35527:SF2">
    <property type="entry name" value="HYDROLASE"/>
    <property type="match status" value="1"/>
</dbReference>
<sequence>MRGALASVFSLIRDVSVPYGFEIEGYPILSTTRLRMVADQKNLVYHFEVALRPNAFWVDLKKIDFSGKAAIPKPDLSNQQTYSGETSGYCKESAPFRFIGF</sequence>
<name>A0A1H6THU9_9BACT</name>
<keyword evidence="2" id="KW-1185">Reference proteome</keyword>
<dbReference type="SUPFAM" id="SSF56235">
    <property type="entry name" value="N-terminal nucleophile aminohydrolases (Ntn hydrolases)"/>
    <property type="match status" value="1"/>
</dbReference>
<dbReference type="EMBL" id="FNZH01000001">
    <property type="protein sequence ID" value="SEI78866.1"/>
    <property type="molecule type" value="Genomic_DNA"/>
</dbReference>
<protein>
    <submittedName>
        <fullName evidence="1">Choloylglycine hydrolase</fullName>
    </submittedName>
</protein>
<reference evidence="2" key="1">
    <citation type="submission" date="2016-10" db="EMBL/GenBank/DDBJ databases">
        <authorList>
            <person name="Varghese N."/>
            <person name="Submissions S."/>
        </authorList>
    </citation>
    <scope>NUCLEOTIDE SEQUENCE [LARGE SCALE GENOMIC DNA]</scope>
    <source>
        <strain evidence="2">IBRC-M 10761</strain>
    </source>
</reference>
<proteinExistence type="predicted"/>
<evidence type="ECO:0000313" key="1">
    <source>
        <dbReference type="EMBL" id="SEI78866.1"/>
    </source>
</evidence>
<dbReference type="AlphaFoldDB" id="A0A1H6THU9"/>